<comment type="caution">
    <text evidence="1">The sequence shown here is derived from an EMBL/GenBank/DDBJ whole genome shotgun (WGS) entry which is preliminary data.</text>
</comment>
<gene>
    <name evidence="1" type="ORF">HPP92_028292</name>
</gene>
<name>A0A835U3J3_VANPL</name>
<reference evidence="1 2" key="1">
    <citation type="journal article" date="2020" name="Nat. Food">
        <title>A phased Vanilla planifolia genome enables genetic improvement of flavour and production.</title>
        <authorList>
            <person name="Hasing T."/>
            <person name="Tang H."/>
            <person name="Brym M."/>
            <person name="Khazi F."/>
            <person name="Huang T."/>
            <person name="Chambers A.H."/>
        </authorList>
    </citation>
    <scope>NUCLEOTIDE SEQUENCE [LARGE SCALE GENOMIC DNA]</scope>
    <source>
        <tissue evidence="1">Leaf</tissue>
    </source>
</reference>
<dbReference type="EMBL" id="JADCNM010000449">
    <property type="protein sequence ID" value="KAG0447518.1"/>
    <property type="molecule type" value="Genomic_DNA"/>
</dbReference>
<organism evidence="1 2">
    <name type="scientific">Vanilla planifolia</name>
    <name type="common">Vanilla</name>
    <dbReference type="NCBI Taxonomy" id="51239"/>
    <lineage>
        <taxon>Eukaryota</taxon>
        <taxon>Viridiplantae</taxon>
        <taxon>Streptophyta</taxon>
        <taxon>Embryophyta</taxon>
        <taxon>Tracheophyta</taxon>
        <taxon>Spermatophyta</taxon>
        <taxon>Magnoliopsida</taxon>
        <taxon>Liliopsida</taxon>
        <taxon>Asparagales</taxon>
        <taxon>Orchidaceae</taxon>
        <taxon>Vanilloideae</taxon>
        <taxon>Vanilleae</taxon>
        <taxon>Vanilla</taxon>
    </lineage>
</organism>
<sequence>MAADGAMRNVLELATANGISNVGKLASLTSYIYVQPPITGMAANEGTRRKLANPTRRRRRRRPLYLVSSRQYLVVSELLRQIIYKKNESAILVQGSHIVESCSFTHRSLQPTAGLRVRLLSNGSSCAANRTRSSTSGRAIFEQCPWINLGLQILGGDWSCF</sequence>
<dbReference type="Proteomes" id="UP000639772">
    <property type="component" value="Unassembled WGS sequence"/>
</dbReference>
<dbReference type="AlphaFoldDB" id="A0A835U3J3"/>
<proteinExistence type="predicted"/>
<accession>A0A835U3J3</accession>
<evidence type="ECO:0000313" key="2">
    <source>
        <dbReference type="Proteomes" id="UP000639772"/>
    </source>
</evidence>
<protein>
    <submittedName>
        <fullName evidence="1">Uncharacterized protein</fullName>
    </submittedName>
</protein>
<evidence type="ECO:0000313" key="1">
    <source>
        <dbReference type="EMBL" id="KAG0447518.1"/>
    </source>
</evidence>